<keyword evidence="5" id="KW-1185">Reference proteome</keyword>
<keyword evidence="1" id="KW-0175">Coiled coil</keyword>
<feature type="transmembrane region" description="Helical" evidence="3">
    <location>
        <begin position="241"/>
        <end position="265"/>
    </location>
</feature>
<sequence length="272" mass="31237">MAYYNHQPYSYFQQGSEQWCCTAHCEEHSRLSMAYEATDSKVAALRNKVIQTILGKPRTTQEASIALDKVNEWVDAITEGINVAQKLHDKFCGGIAIDAHTTSISMLKTEREDALEVLLKLRKEYKSLEIDHARLGSPPRYTPVDPMKLPSQRRSSQYRGQESTSRTPLIRQRSNYISYRSINNRDLEAQRSQTARLPRFSCQQFGIFILWLHAFLFLAGIGLALGFFFGETIGTILGCLYTYMVTVFNFVWDHIIYLFMIGYVVTCLRFSV</sequence>
<keyword evidence="3" id="KW-1133">Transmembrane helix</keyword>
<evidence type="ECO:0000313" key="5">
    <source>
        <dbReference type="Proteomes" id="UP001385951"/>
    </source>
</evidence>
<protein>
    <submittedName>
        <fullName evidence="4">Uncharacterized protein</fullName>
    </submittedName>
</protein>
<keyword evidence="3" id="KW-0472">Membrane</keyword>
<proteinExistence type="predicted"/>
<dbReference type="AlphaFoldDB" id="A0AAW0G7F1"/>
<gene>
    <name evidence="4" type="ORF">QCA50_007932</name>
</gene>
<organism evidence="4 5">
    <name type="scientific">Cerrena zonata</name>
    <dbReference type="NCBI Taxonomy" id="2478898"/>
    <lineage>
        <taxon>Eukaryota</taxon>
        <taxon>Fungi</taxon>
        <taxon>Dikarya</taxon>
        <taxon>Basidiomycota</taxon>
        <taxon>Agaricomycotina</taxon>
        <taxon>Agaricomycetes</taxon>
        <taxon>Polyporales</taxon>
        <taxon>Cerrenaceae</taxon>
        <taxon>Cerrena</taxon>
    </lineage>
</organism>
<feature type="coiled-coil region" evidence="1">
    <location>
        <begin position="104"/>
        <end position="131"/>
    </location>
</feature>
<evidence type="ECO:0000256" key="2">
    <source>
        <dbReference type="SAM" id="MobiDB-lite"/>
    </source>
</evidence>
<reference evidence="4 5" key="1">
    <citation type="submission" date="2022-09" db="EMBL/GenBank/DDBJ databases">
        <authorList>
            <person name="Palmer J.M."/>
        </authorList>
    </citation>
    <scope>NUCLEOTIDE SEQUENCE [LARGE SCALE GENOMIC DNA]</scope>
    <source>
        <strain evidence="4 5">DSM 7382</strain>
    </source>
</reference>
<evidence type="ECO:0000313" key="4">
    <source>
        <dbReference type="EMBL" id="KAK7689241.1"/>
    </source>
</evidence>
<evidence type="ECO:0000256" key="1">
    <source>
        <dbReference type="SAM" id="Coils"/>
    </source>
</evidence>
<feature type="transmembrane region" description="Helical" evidence="3">
    <location>
        <begin position="205"/>
        <end position="229"/>
    </location>
</feature>
<comment type="caution">
    <text evidence="4">The sequence shown here is derived from an EMBL/GenBank/DDBJ whole genome shotgun (WGS) entry which is preliminary data.</text>
</comment>
<accession>A0AAW0G7F1</accession>
<dbReference type="EMBL" id="JASBNA010000009">
    <property type="protein sequence ID" value="KAK7689241.1"/>
    <property type="molecule type" value="Genomic_DNA"/>
</dbReference>
<name>A0AAW0G7F1_9APHY</name>
<feature type="compositionally biased region" description="Polar residues" evidence="2">
    <location>
        <begin position="152"/>
        <end position="166"/>
    </location>
</feature>
<keyword evidence="3" id="KW-0812">Transmembrane</keyword>
<evidence type="ECO:0000256" key="3">
    <source>
        <dbReference type="SAM" id="Phobius"/>
    </source>
</evidence>
<dbReference type="Proteomes" id="UP001385951">
    <property type="component" value="Unassembled WGS sequence"/>
</dbReference>
<feature type="region of interest" description="Disordered" evidence="2">
    <location>
        <begin position="136"/>
        <end position="166"/>
    </location>
</feature>